<dbReference type="InterPro" id="IPR036116">
    <property type="entry name" value="FN3_sf"/>
</dbReference>
<evidence type="ECO:0000256" key="7">
    <source>
        <dbReference type="ARBA" id="ARBA00023319"/>
    </source>
</evidence>
<dbReference type="InterPro" id="IPR051170">
    <property type="entry name" value="Neural/epithelial_adhesion"/>
</dbReference>
<evidence type="ECO:0000256" key="3">
    <source>
        <dbReference type="ARBA" id="ARBA00022729"/>
    </source>
</evidence>
<dbReference type="InterPro" id="IPR007110">
    <property type="entry name" value="Ig-like_dom"/>
</dbReference>
<dbReference type="PANTHER" id="PTHR12231:SF253">
    <property type="entry name" value="DPR-INTERACTING PROTEIN ETA, ISOFORM B-RELATED"/>
    <property type="match status" value="1"/>
</dbReference>
<dbReference type="PROSITE" id="PS50835">
    <property type="entry name" value="IG_LIKE"/>
    <property type="match status" value="3"/>
</dbReference>
<evidence type="ECO:0000256" key="2">
    <source>
        <dbReference type="ARBA" id="ARBA00022525"/>
    </source>
</evidence>
<evidence type="ECO:0000256" key="9">
    <source>
        <dbReference type="ARBA" id="ARBA00068688"/>
    </source>
</evidence>
<dbReference type="SMART" id="SM00409">
    <property type="entry name" value="IG"/>
    <property type="match status" value="3"/>
</dbReference>
<dbReference type="Pfam" id="PF13927">
    <property type="entry name" value="Ig_3"/>
    <property type="match status" value="1"/>
</dbReference>
<comment type="similarity">
    <text evidence="8">Belongs to the hemolin family.</text>
</comment>
<evidence type="ECO:0000256" key="6">
    <source>
        <dbReference type="ARBA" id="ARBA00023180"/>
    </source>
</evidence>
<dbReference type="InterPro" id="IPR013783">
    <property type="entry name" value="Ig-like_fold"/>
</dbReference>
<dbReference type="FunFam" id="2.60.40.10:FF:000032">
    <property type="entry name" value="palladin isoform X1"/>
    <property type="match status" value="1"/>
</dbReference>
<dbReference type="AlphaFoldDB" id="A0A6J2KF47"/>
<name>A0A6J2KF47_BOMMA</name>
<dbReference type="InterPro" id="IPR003599">
    <property type="entry name" value="Ig_sub"/>
</dbReference>
<protein>
    <recommendedName>
        <fullName evidence="9">Hemolin</fullName>
    </recommendedName>
</protein>
<keyword evidence="6" id="KW-0325">Glycoprotein</keyword>
<dbReference type="InterPro" id="IPR036179">
    <property type="entry name" value="Ig-like_dom_sf"/>
</dbReference>
<evidence type="ECO:0000256" key="8">
    <source>
        <dbReference type="ARBA" id="ARBA00061228"/>
    </source>
</evidence>
<keyword evidence="5" id="KW-1015">Disulfide bond</keyword>
<gene>
    <name evidence="14" type="primary">LOC114250805</name>
</gene>
<dbReference type="GO" id="GO:0043005">
    <property type="term" value="C:neuron projection"/>
    <property type="evidence" value="ECO:0007669"/>
    <property type="project" value="TreeGrafter"/>
</dbReference>
<dbReference type="KEGG" id="bman:114250805"/>
<dbReference type="OrthoDB" id="5985519at2759"/>
<reference evidence="14" key="1">
    <citation type="submission" date="2025-08" db="UniProtKB">
        <authorList>
            <consortium name="RefSeq"/>
        </authorList>
    </citation>
    <scope>IDENTIFICATION</scope>
    <source>
        <tissue evidence="14">Silk gland</tissue>
    </source>
</reference>
<feature type="transmembrane region" description="Helical" evidence="10">
    <location>
        <begin position="442"/>
        <end position="464"/>
    </location>
</feature>
<feature type="domain" description="Ig-like" evidence="12">
    <location>
        <begin position="127"/>
        <end position="224"/>
    </location>
</feature>
<dbReference type="RefSeq" id="XP_028040630.1">
    <property type="nucleotide sequence ID" value="XM_028184829.1"/>
</dbReference>
<dbReference type="GO" id="GO:0030154">
    <property type="term" value="P:cell differentiation"/>
    <property type="evidence" value="ECO:0007669"/>
    <property type="project" value="UniProtKB-ARBA"/>
</dbReference>
<feature type="domain" description="Ig-like" evidence="12">
    <location>
        <begin position="233"/>
        <end position="324"/>
    </location>
</feature>
<dbReference type="PANTHER" id="PTHR12231">
    <property type="entry name" value="CTX-RELATED TYPE I TRANSMEMBRANE PROTEIN"/>
    <property type="match status" value="1"/>
</dbReference>
<evidence type="ECO:0000256" key="5">
    <source>
        <dbReference type="ARBA" id="ARBA00023157"/>
    </source>
</evidence>
<evidence type="ECO:0000313" key="13">
    <source>
        <dbReference type="Proteomes" id="UP000504629"/>
    </source>
</evidence>
<comment type="subcellular location">
    <subcellularLocation>
        <location evidence="1">Secreted</location>
    </subcellularLocation>
</comment>
<evidence type="ECO:0000256" key="4">
    <source>
        <dbReference type="ARBA" id="ARBA00022737"/>
    </source>
</evidence>
<dbReference type="GO" id="GO:0005576">
    <property type="term" value="C:extracellular region"/>
    <property type="evidence" value="ECO:0007669"/>
    <property type="project" value="UniProtKB-SubCell"/>
</dbReference>
<keyword evidence="13" id="KW-1185">Reference proteome</keyword>
<keyword evidence="7" id="KW-0393">Immunoglobulin domain</keyword>
<evidence type="ECO:0000256" key="1">
    <source>
        <dbReference type="ARBA" id="ARBA00004613"/>
    </source>
</evidence>
<evidence type="ECO:0000259" key="12">
    <source>
        <dbReference type="PROSITE" id="PS50835"/>
    </source>
</evidence>
<dbReference type="GeneID" id="114250805"/>
<dbReference type="Gene3D" id="2.60.40.10">
    <property type="entry name" value="Immunoglobulins"/>
    <property type="match status" value="3"/>
</dbReference>
<feature type="signal peptide" evidence="11">
    <location>
        <begin position="1"/>
        <end position="20"/>
    </location>
</feature>
<keyword evidence="10" id="KW-1133">Transmembrane helix</keyword>
<organism evidence="13 14">
    <name type="scientific">Bombyx mandarina</name>
    <name type="common">Wild silk moth</name>
    <name type="synonym">Wild silkworm</name>
    <dbReference type="NCBI Taxonomy" id="7092"/>
    <lineage>
        <taxon>Eukaryota</taxon>
        <taxon>Metazoa</taxon>
        <taxon>Ecdysozoa</taxon>
        <taxon>Arthropoda</taxon>
        <taxon>Hexapoda</taxon>
        <taxon>Insecta</taxon>
        <taxon>Pterygota</taxon>
        <taxon>Neoptera</taxon>
        <taxon>Endopterygota</taxon>
        <taxon>Lepidoptera</taxon>
        <taxon>Glossata</taxon>
        <taxon>Ditrysia</taxon>
        <taxon>Bombycoidea</taxon>
        <taxon>Bombycidae</taxon>
        <taxon>Bombycinae</taxon>
        <taxon>Bombyx</taxon>
    </lineage>
</organism>
<accession>A0A6J2KF47</accession>
<dbReference type="GO" id="GO:0009653">
    <property type="term" value="P:anatomical structure morphogenesis"/>
    <property type="evidence" value="ECO:0007669"/>
    <property type="project" value="UniProtKB-ARBA"/>
</dbReference>
<dbReference type="Proteomes" id="UP000504629">
    <property type="component" value="Unplaced"/>
</dbReference>
<evidence type="ECO:0000256" key="11">
    <source>
        <dbReference type="SAM" id="SignalP"/>
    </source>
</evidence>
<dbReference type="SMART" id="SM00408">
    <property type="entry name" value="IGc2"/>
    <property type="match status" value="3"/>
</dbReference>
<evidence type="ECO:0000256" key="10">
    <source>
        <dbReference type="SAM" id="Phobius"/>
    </source>
</evidence>
<dbReference type="InterPro" id="IPR003598">
    <property type="entry name" value="Ig_sub2"/>
</dbReference>
<feature type="chain" id="PRO_5026933991" description="Hemolin" evidence="11">
    <location>
        <begin position="21"/>
        <end position="467"/>
    </location>
</feature>
<keyword evidence="10" id="KW-0472">Membrane</keyword>
<dbReference type="InterPro" id="IPR003961">
    <property type="entry name" value="FN3_dom"/>
</dbReference>
<keyword evidence="4" id="KW-0677">Repeat</keyword>
<keyword evidence="2" id="KW-0964">Secreted</keyword>
<dbReference type="SUPFAM" id="SSF48726">
    <property type="entry name" value="Immunoglobulin"/>
    <property type="match status" value="3"/>
</dbReference>
<dbReference type="Pfam" id="PF07679">
    <property type="entry name" value="I-set"/>
    <property type="match status" value="1"/>
</dbReference>
<evidence type="ECO:0000313" key="14">
    <source>
        <dbReference type="RefSeq" id="XP_028040630.1"/>
    </source>
</evidence>
<feature type="domain" description="Ig-like" evidence="12">
    <location>
        <begin position="43"/>
        <end position="123"/>
    </location>
</feature>
<keyword evidence="3 11" id="KW-0732">Signal</keyword>
<dbReference type="InterPro" id="IPR013098">
    <property type="entry name" value="Ig_I-set"/>
</dbReference>
<sequence>MKWLFYLIVLVYMLYRAVYAKETNRVTVDKIDYYRKSPFWKAGSRHSINCKGSSKSQKIEWTDPAGKAIKQIPSNRVYALEHTVPSPAGRIPASLLHFKSVTLDDTGLYTCRSGDSSDHAEVCVIDPVVFKNIRTEVTADLGRSITLNCHAKGNPEPRIQWKRNDNLINEGEDDTKYKLNTKFSSDGFESSLTIFSLTSEDSGLYSCVAIQENTEQCKHSNYVNTTLNVNHAPIFEDGNDTELVYGRFNQSINLVCSARGYPAPTYRWFSNINDSTLIEFDKKQIEFNQEANTAILTVTVNQTETFKCSAKNEYGEAEKDFKLVETTTNPAGGFEIQYLHVSGFKEEPSENDWKNGELVTKEFPISDDDPDFKGSITKLSELEKNMNYWVRIRVSNSAGVSTWSTPIQIGALTENEDLQEEPQDEEISTERSKSIAVGNSDVTFYGIFFAGGILVVAAVCMFVMRMV</sequence>
<keyword evidence="10" id="KW-0812">Transmembrane</keyword>
<dbReference type="SUPFAM" id="SSF49265">
    <property type="entry name" value="Fibronectin type III"/>
    <property type="match status" value="1"/>
</dbReference>
<proteinExistence type="inferred from homology"/>
<dbReference type="CDD" id="cd00063">
    <property type="entry name" value="FN3"/>
    <property type="match status" value="1"/>
</dbReference>